<keyword evidence="3" id="KW-1185">Reference proteome</keyword>
<dbReference type="EMBL" id="JAPTMY010000009">
    <property type="protein sequence ID" value="MCZ0857515.1"/>
    <property type="molecule type" value="Genomic_DNA"/>
</dbReference>
<dbReference type="Pfam" id="PF10783">
    <property type="entry name" value="DUF2599"/>
    <property type="match status" value="1"/>
</dbReference>
<gene>
    <name evidence="2" type="ORF">OHJ16_05595</name>
</gene>
<feature type="compositionally biased region" description="Polar residues" evidence="1">
    <location>
        <begin position="140"/>
        <end position="153"/>
    </location>
</feature>
<name>A0ABT4I714_9ACTO</name>
<feature type="region of interest" description="Disordered" evidence="1">
    <location>
        <begin position="94"/>
        <end position="153"/>
    </location>
</feature>
<evidence type="ECO:0000313" key="3">
    <source>
        <dbReference type="Proteomes" id="UP001072034"/>
    </source>
</evidence>
<organism evidence="2 3">
    <name type="scientific">Actinomyces israelii</name>
    <dbReference type="NCBI Taxonomy" id="1659"/>
    <lineage>
        <taxon>Bacteria</taxon>
        <taxon>Bacillati</taxon>
        <taxon>Actinomycetota</taxon>
        <taxon>Actinomycetes</taxon>
        <taxon>Actinomycetales</taxon>
        <taxon>Actinomycetaceae</taxon>
        <taxon>Actinomyces</taxon>
    </lineage>
</organism>
<comment type="caution">
    <text evidence="2">The sequence shown here is derived from an EMBL/GenBank/DDBJ whole genome shotgun (WGS) entry which is preliminary data.</text>
</comment>
<dbReference type="RefSeq" id="WP_268917086.1">
    <property type="nucleotide sequence ID" value="NZ_JAPTMY010000009.1"/>
</dbReference>
<dbReference type="Proteomes" id="UP001072034">
    <property type="component" value="Unassembled WGS sequence"/>
</dbReference>
<reference evidence="2" key="1">
    <citation type="submission" date="2022-10" db="EMBL/GenBank/DDBJ databases">
        <title>Genome sequence of Actinomyces israelii ATCC 10048.</title>
        <authorList>
            <person name="Watt R.M."/>
            <person name="Tong W.M."/>
        </authorList>
    </citation>
    <scope>NUCLEOTIDE SEQUENCE</scope>
    <source>
        <strain evidence="2">ATCC 10048</strain>
    </source>
</reference>
<evidence type="ECO:0000313" key="2">
    <source>
        <dbReference type="EMBL" id="MCZ0857515.1"/>
    </source>
</evidence>
<sequence>MMLKIQATTNRNDSDPITCTQQRKEHLMKTRKSGPILVAIAPIFSLSAIVSPASAAQTKDSDDALVAAGGTLVQENLTAGQDQDSFTAQADATTTTLPQQPASGIVLDGKDPTAPETAIGLPYADAAGEAQPSDLGGVTYDNNNDSTTTALPKSDGSLQIATTITSAQAPSDYAYTVTGSEGSHLQLEDNGMVSLLSADGNWEGGAAPPWAKDANGNPVETTYSVDGNTLTQHIAFDKTTAFPVVADPWWGTLIDHTEWADDLWEWSPTLMVYPTWWGRVAGGAISTGPGMTLMYREFGWQETLDKTEREGHPDPDTSSMRNQFYCHWDWVRAAQFYKSSWNLDTGLPGKGYFGFLDSGCN</sequence>
<protein>
    <submittedName>
        <fullName evidence="2">DUF2599 domain-containing protein</fullName>
    </submittedName>
</protein>
<evidence type="ECO:0000256" key="1">
    <source>
        <dbReference type="SAM" id="MobiDB-lite"/>
    </source>
</evidence>
<dbReference type="InterPro" id="IPR019719">
    <property type="entry name" value="DUF2599"/>
</dbReference>
<accession>A0ABT4I714</accession>
<proteinExistence type="predicted"/>